<sequence>MATPSIPESRPPPSPSMDVTMEDEDANSNGLDNVVARPPTPPKHTEIITNGTVTTASSSYIDETPTSSAETAPAGQDRRVNFSPYINWHQPWKYDTENAKYPPIKSISLSAKSSRPVKSILKPFEKSIILITEQIEGLDPDNPMADTNTPFGELLESIVQILASSDRTKKSETYGAFATTLRAYDGVPDVKLLADKLDLILSFIRRDFNAMIPDVGTPDTTLIRQACKVLIIFSYLPETVTLIPDEDINYFLNFAIDILDQGTSKALSTNYMYFLSQQKFSPRIMTTEKVTRILQVSSALKDKQKGNSIDLERLSLYAKLLTQAKGAMVQNAELWIDHVFQGLISTATPIRTRALTIAQEAERELGGEKQISRAVMRLFPTKKDIDSQLNSQKGAQTGTPTKPQTGTLTRSQLEESRKRNFIQNRLEKMLETKTEAVFVPQIWGITISLLRGLTIPIDRWENFSPFLGIMSKCLNSSEQNLNVFAQIAWAKLIFVFDINMNTSRKNIDLLLRPIIGYIDENKGSRHTKHAKKAAITNIHTMLYYGCRPGTNFKQLEHFWETLVEGVVAKYLLKSNTFLINGCNILSALFGGSTKWSENRVLEGTYIAADEVPRLDPKWIRANSTMIFKTLEVAVRSCLKTKKDNEIPHLAIWKKLMAAIAEAAKKEIRISAEMMEFVASLLGFLKRLWTDGFRGKGPTLHEDGQFLTHFVILVQLAIQELGTACFTEKWLAEDGTESFLAISTPSGKFSSGSNHVVQHQPIWHLFRLFIDPFKGAKIGENYARPISNILSTCVEAQDSRRKKLSLLAQGIAILPTQDISQIHLTAWTILANICDRVVPRKERDTMSAGGLVNGPEIRDVRTILEWGYQFCGPEQFVFWKKLYHTVYETVQQENGIAYLGPALIDPLSENMRLPKIDAESTDTLHYINTLASSIQYPATTVQYDRVYKSLFGDQAKKHIQIPYTTFFEVMGQAFWRTIELSQVDLSEQGNTDIIEFFDCMREVTERLPKESVAHMVSRMQDGFSLWLSCEAPADKNIIEPMQELLNAVCEGLKRTECFDSNALKTFSHLIAAGFESKHKMNVVTTINFWNKTFGNQENLEYPSRVRKALSKIRYYADIKLPTFPDSLEDEAHAPPPAFLDTQTSDFAQHVLSSPPKAAASPLFYRDLQVPVSAKSSKASSNPSKQNYVKLRHMDSQVEYKEIYADENDDPDAMESQLMTDRQKEVRDRQAKEADLFRDLNSGSPSKHDKTSSSHSSLPLKLDLRIPNPMSDVASSPALDCSMSSSPGLPTIPISSKFAALIDREVHFPTSDDLPSSPTARVSRDPFVPLLEDIPSSPPLAPVNAQRGGEVGTIDLGDNDKIETVDPRKVELSQGSKLRIQEGELPPNLTEVAKDAPKSPSEAIALQLQEYERVEGVIIELTVEEEKEPSPVEDISVHLNSQMDEDMAEPAPAVAEEEEEGEEGAEAEEGAETTAPENEAAEQAEEDIDESELESVSSIPDSQPSRAPRSPAAESLDPTPTSSQTKGHKRKRSKGQPIVPPTQDSDHEMVDCVAPVEEPAEALATPAAKEEDEVPPPPAKKAKAATGNVSLVTPIRQLPHRTRRSTHSKSATGSTGVQEAATANTGTTPPRQMNGGSNKSEKKKIGPAGLPGGPPARRGRPPSAASSLSVPDSQPSRRGRGRPDPNLSLASVQELGDEIVLNAQTPPFRKSITPEPAPDFQVVVTNEDPTANFLGKLDSLLEEMKGLEFSPDDLTKIDGTAFNMMHWVRDKQQQLRASRQ</sequence>
<feature type="compositionally biased region" description="Basic and acidic residues" evidence="7">
    <location>
        <begin position="1219"/>
        <end position="1236"/>
    </location>
</feature>
<keyword evidence="3" id="KW-0158">Chromosome</keyword>
<feature type="region of interest" description="Disordered" evidence="7">
    <location>
        <begin position="1371"/>
        <end position="1398"/>
    </location>
</feature>
<gene>
    <name evidence="9" type="ORF">TWF703_004572</name>
</gene>
<keyword evidence="6" id="KW-0131">Cell cycle</keyword>
<feature type="domain" description="Telomere-associated protein Rif1 N-terminal" evidence="8">
    <location>
        <begin position="162"/>
        <end position="563"/>
    </location>
</feature>
<comment type="subcellular location">
    <subcellularLocation>
        <location evidence="2">Chromosome</location>
        <location evidence="2">Telomere</location>
    </subcellularLocation>
    <subcellularLocation>
        <location evidence="1">Nucleus</location>
    </subcellularLocation>
</comment>
<evidence type="ECO:0000259" key="8">
    <source>
        <dbReference type="Pfam" id="PF12231"/>
    </source>
</evidence>
<name>A0A7C8JQ02_ORBOL</name>
<keyword evidence="4" id="KW-0779">Telomere</keyword>
<feature type="compositionally biased region" description="Low complexity" evidence="7">
    <location>
        <begin position="396"/>
        <end position="409"/>
    </location>
</feature>
<feature type="compositionally biased region" description="Basic residues" evidence="7">
    <location>
        <begin position="1596"/>
        <end position="1605"/>
    </location>
</feature>
<feature type="region of interest" description="Disordered" evidence="7">
    <location>
        <begin position="1218"/>
        <end position="1258"/>
    </location>
</feature>
<feature type="compositionally biased region" description="Acidic residues" evidence="7">
    <location>
        <begin position="1453"/>
        <end position="1469"/>
    </location>
</feature>
<feature type="region of interest" description="Disordered" evidence="7">
    <location>
        <begin position="1420"/>
        <end position="1686"/>
    </location>
</feature>
<feature type="compositionally biased region" description="Polar residues" evidence="7">
    <location>
        <begin position="1493"/>
        <end position="1503"/>
    </location>
</feature>
<dbReference type="GO" id="GO:0140445">
    <property type="term" value="C:chromosome, telomeric repeat region"/>
    <property type="evidence" value="ECO:0007669"/>
    <property type="project" value="TreeGrafter"/>
</dbReference>
<evidence type="ECO:0000256" key="4">
    <source>
        <dbReference type="ARBA" id="ARBA00022895"/>
    </source>
</evidence>
<proteinExistence type="predicted"/>
<evidence type="ECO:0000256" key="1">
    <source>
        <dbReference type="ARBA" id="ARBA00004123"/>
    </source>
</evidence>
<dbReference type="EMBL" id="WIQZ01000022">
    <property type="protein sequence ID" value="KAF3138525.1"/>
    <property type="molecule type" value="Genomic_DNA"/>
</dbReference>
<feature type="compositionally biased region" description="Acidic residues" evidence="7">
    <location>
        <begin position="1477"/>
        <end position="1491"/>
    </location>
</feature>
<evidence type="ECO:0000256" key="3">
    <source>
        <dbReference type="ARBA" id="ARBA00022454"/>
    </source>
</evidence>
<comment type="caution">
    <text evidence="9">The sequence shown here is derived from an EMBL/GenBank/DDBJ whole genome shotgun (WGS) entry which is preliminary data.</text>
</comment>
<protein>
    <recommendedName>
        <fullName evidence="8">Telomere-associated protein Rif1 N-terminal domain-containing protein</fullName>
    </recommendedName>
</protein>
<feature type="compositionally biased region" description="Polar residues" evidence="7">
    <location>
        <begin position="1606"/>
        <end position="1636"/>
    </location>
</feature>
<dbReference type="GO" id="GO:0005634">
    <property type="term" value="C:nucleus"/>
    <property type="evidence" value="ECO:0007669"/>
    <property type="project" value="UniProtKB-SubCell"/>
</dbReference>
<feature type="compositionally biased region" description="Low complexity" evidence="7">
    <location>
        <begin position="1552"/>
        <end position="1565"/>
    </location>
</feature>
<feature type="region of interest" description="Disordered" evidence="7">
    <location>
        <begin position="1333"/>
        <end position="1358"/>
    </location>
</feature>
<evidence type="ECO:0000256" key="2">
    <source>
        <dbReference type="ARBA" id="ARBA00004574"/>
    </source>
</evidence>
<evidence type="ECO:0000256" key="5">
    <source>
        <dbReference type="ARBA" id="ARBA00023242"/>
    </source>
</evidence>
<reference evidence="9 10" key="1">
    <citation type="submission" date="2019-06" db="EMBL/GenBank/DDBJ databases">
        <authorList>
            <person name="Palmer J.M."/>
        </authorList>
    </citation>
    <scope>NUCLEOTIDE SEQUENCE [LARGE SCALE GENOMIC DNA]</scope>
    <source>
        <strain evidence="9 10">TWF703</strain>
    </source>
</reference>
<keyword evidence="5" id="KW-0539">Nucleus</keyword>
<dbReference type="PANTHER" id="PTHR22928">
    <property type="entry name" value="TELOMERE-ASSOCIATED PROTEIN RIF1"/>
    <property type="match status" value="1"/>
</dbReference>
<accession>A0A7C8JQ02</accession>
<dbReference type="GO" id="GO:0000723">
    <property type="term" value="P:telomere maintenance"/>
    <property type="evidence" value="ECO:0007669"/>
    <property type="project" value="TreeGrafter"/>
</dbReference>
<dbReference type="PANTHER" id="PTHR22928:SF3">
    <property type="entry name" value="TELOMERE-ASSOCIATED PROTEIN RIF1"/>
    <property type="match status" value="1"/>
</dbReference>
<feature type="compositionally biased region" description="Polar residues" evidence="7">
    <location>
        <begin position="47"/>
        <end position="70"/>
    </location>
</feature>
<dbReference type="Pfam" id="PF12231">
    <property type="entry name" value="Rif1_N"/>
    <property type="match status" value="1"/>
</dbReference>
<evidence type="ECO:0000256" key="7">
    <source>
        <dbReference type="SAM" id="MobiDB-lite"/>
    </source>
</evidence>
<feature type="region of interest" description="Disordered" evidence="7">
    <location>
        <begin position="387"/>
        <end position="413"/>
    </location>
</feature>
<evidence type="ECO:0000313" key="9">
    <source>
        <dbReference type="EMBL" id="KAF3138525.1"/>
    </source>
</evidence>
<evidence type="ECO:0000256" key="6">
    <source>
        <dbReference type="ARBA" id="ARBA00023306"/>
    </source>
</evidence>
<dbReference type="InterPro" id="IPR022031">
    <property type="entry name" value="Rif1_N"/>
</dbReference>
<organism evidence="9 10">
    <name type="scientific">Orbilia oligospora</name>
    <name type="common">Nematode-trapping fungus</name>
    <name type="synonym">Arthrobotrys oligospora</name>
    <dbReference type="NCBI Taxonomy" id="2813651"/>
    <lineage>
        <taxon>Eukaryota</taxon>
        <taxon>Fungi</taxon>
        <taxon>Dikarya</taxon>
        <taxon>Ascomycota</taxon>
        <taxon>Pezizomycotina</taxon>
        <taxon>Orbiliomycetes</taxon>
        <taxon>Orbiliales</taxon>
        <taxon>Orbiliaceae</taxon>
        <taxon>Orbilia</taxon>
    </lineage>
</organism>
<evidence type="ECO:0000313" key="10">
    <source>
        <dbReference type="Proteomes" id="UP000480548"/>
    </source>
</evidence>
<feature type="region of interest" description="Disordered" evidence="7">
    <location>
        <begin position="1"/>
        <end position="74"/>
    </location>
</feature>
<dbReference type="Proteomes" id="UP000480548">
    <property type="component" value="Unassembled WGS sequence"/>
</dbReference>